<feature type="compositionally biased region" description="Polar residues" evidence="1">
    <location>
        <begin position="171"/>
        <end position="180"/>
    </location>
</feature>
<dbReference type="EMBL" id="CAUOFW020006958">
    <property type="protein sequence ID" value="CAK9177069.1"/>
    <property type="molecule type" value="Genomic_DNA"/>
</dbReference>
<feature type="non-terminal residue" evidence="3">
    <location>
        <position position="289"/>
    </location>
</feature>
<dbReference type="AlphaFoldDB" id="A0ABC8U5Q5"/>
<protein>
    <submittedName>
        <fullName evidence="3">Uncharacterized protein</fullName>
    </submittedName>
</protein>
<feature type="compositionally biased region" description="Polar residues" evidence="1">
    <location>
        <begin position="10"/>
        <end position="26"/>
    </location>
</feature>
<feature type="region of interest" description="Disordered" evidence="1">
    <location>
        <begin position="169"/>
        <end position="199"/>
    </location>
</feature>
<evidence type="ECO:0000313" key="3">
    <source>
        <dbReference type="EMBL" id="CAK9177069.1"/>
    </source>
</evidence>
<feature type="transmembrane region" description="Helical" evidence="2">
    <location>
        <begin position="224"/>
        <end position="251"/>
    </location>
</feature>
<comment type="caution">
    <text evidence="3">The sequence shown here is derived from an EMBL/GenBank/DDBJ whole genome shotgun (WGS) entry which is preliminary data.</text>
</comment>
<evidence type="ECO:0000313" key="4">
    <source>
        <dbReference type="Proteomes" id="UP001642360"/>
    </source>
</evidence>
<sequence>KKKKEVVVVTSDQKPDQLNGSGQENGWKNRKGKAIAVDVQKEKPRKEYRQKTGVQGPVVGKSFDILIEIKDAVEVNNGMERGQQTQKEPEVGNILADLNKVNDLVDLDNDVEKDQFIQMDLGESVQQQRENGIRENHEIECSPIILERDAQQDLGVQNDNMGVYKEAQRTGFESDTAGTNKENDDVESGSVTQKHLNSPNDDGNSLEIVNSVCLGSIRSRGPGLCLVISVMSDVSVFSVVFCLSGCLLLLLGCVLCCAGCSDSVDGFVQGLSSLGLEDCPGAVFRDFIL</sequence>
<evidence type="ECO:0000256" key="2">
    <source>
        <dbReference type="SAM" id="Phobius"/>
    </source>
</evidence>
<feature type="compositionally biased region" description="Polar residues" evidence="1">
    <location>
        <begin position="189"/>
        <end position="199"/>
    </location>
</feature>
<keyword evidence="2" id="KW-0812">Transmembrane</keyword>
<keyword evidence="2" id="KW-0472">Membrane</keyword>
<keyword evidence="2" id="KW-1133">Transmembrane helix</keyword>
<feature type="non-terminal residue" evidence="3">
    <location>
        <position position="1"/>
    </location>
</feature>
<feature type="region of interest" description="Disordered" evidence="1">
    <location>
        <begin position="1"/>
        <end position="30"/>
    </location>
</feature>
<reference evidence="3 4" key="1">
    <citation type="submission" date="2024-02" db="EMBL/GenBank/DDBJ databases">
        <authorList>
            <person name="Vignale AGUSTIN F."/>
            <person name="Sosa J E."/>
            <person name="Modenutti C."/>
        </authorList>
    </citation>
    <scope>NUCLEOTIDE SEQUENCE [LARGE SCALE GENOMIC DNA]</scope>
</reference>
<dbReference type="Proteomes" id="UP001642360">
    <property type="component" value="Unassembled WGS sequence"/>
</dbReference>
<gene>
    <name evidence="3" type="ORF">ILEXP_LOCUS46935</name>
</gene>
<accession>A0ABC8U5Q5</accession>
<proteinExistence type="predicted"/>
<organism evidence="3 4">
    <name type="scientific">Ilex paraguariensis</name>
    <name type="common">yerba mate</name>
    <dbReference type="NCBI Taxonomy" id="185542"/>
    <lineage>
        <taxon>Eukaryota</taxon>
        <taxon>Viridiplantae</taxon>
        <taxon>Streptophyta</taxon>
        <taxon>Embryophyta</taxon>
        <taxon>Tracheophyta</taxon>
        <taxon>Spermatophyta</taxon>
        <taxon>Magnoliopsida</taxon>
        <taxon>eudicotyledons</taxon>
        <taxon>Gunneridae</taxon>
        <taxon>Pentapetalae</taxon>
        <taxon>asterids</taxon>
        <taxon>campanulids</taxon>
        <taxon>Aquifoliales</taxon>
        <taxon>Aquifoliaceae</taxon>
        <taxon>Ilex</taxon>
    </lineage>
</organism>
<keyword evidence="4" id="KW-1185">Reference proteome</keyword>
<evidence type="ECO:0000256" key="1">
    <source>
        <dbReference type="SAM" id="MobiDB-lite"/>
    </source>
</evidence>
<name>A0ABC8U5Q5_9AQUA</name>